<reference evidence="3 4" key="1">
    <citation type="submission" date="2016-10" db="EMBL/GenBank/DDBJ databases">
        <authorList>
            <person name="de Groot N.N."/>
        </authorList>
    </citation>
    <scope>NUCLEOTIDE SEQUENCE [LARGE SCALE GENOMIC DNA]</scope>
    <source>
        <strain evidence="3 4">DSM 16619</strain>
    </source>
</reference>
<keyword evidence="4" id="KW-1185">Reference proteome</keyword>
<gene>
    <name evidence="3" type="ORF">SAMN05192589_10450</name>
</gene>
<dbReference type="SUPFAM" id="SSF51735">
    <property type="entry name" value="NAD(P)-binding Rossmann-fold domains"/>
    <property type="match status" value="1"/>
</dbReference>
<evidence type="ECO:0000313" key="4">
    <source>
        <dbReference type="Proteomes" id="UP000198781"/>
    </source>
</evidence>
<dbReference type="InterPro" id="IPR002347">
    <property type="entry name" value="SDR_fam"/>
</dbReference>
<evidence type="ECO:0000256" key="1">
    <source>
        <dbReference type="ARBA" id="ARBA00006484"/>
    </source>
</evidence>
<dbReference type="PANTHER" id="PTHR44196">
    <property type="entry name" value="DEHYDROGENASE/REDUCTASE SDR FAMILY MEMBER 7B"/>
    <property type="match status" value="1"/>
</dbReference>
<dbReference type="EMBL" id="FMZC01000004">
    <property type="protein sequence ID" value="SDC99936.1"/>
    <property type="molecule type" value="Genomic_DNA"/>
</dbReference>
<dbReference type="InterPro" id="IPR036291">
    <property type="entry name" value="NAD(P)-bd_dom_sf"/>
</dbReference>
<evidence type="ECO:0008006" key="5">
    <source>
        <dbReference type="Google" id="ProtNLM"/>
    </source>
</evidence>
<dbReference type="PRINTS" id="PR00081">
    <property type="entry name" value="GDHRDH"/>
</dbReference>
<comment type="similarity">
    <text evidence="1">Belongs to the short-chain dehydrogenases/reductases (SDR) family.</text>
</comment>
<proteinExistence type="inferred from homology"/>
<dbReference type="Pfam" id="PF00106">
    <property type="entry name" value="adh_short"/>
    <property type="match status" value="1"/>
</dbReference>
<accession>A0A1G6R7S8</accession>
<dbReference type="Proteomes" id="UP000198781">
    <property type="component" value="Unassembled WGS sequence"/>
</dbReference>
<keyword evidence="2" id="KW-0560">Oxidoreductase</keyword>
<name>A0A1G6R7S8_9BURK</name>
<dbReference type="GO" id="GO:0016491">
    <property type="term" value="F:oxidoreductase activity"/>
    <property type="evidence" value="ECO:0007669"/>
    <property type="project" value="UniProtKB-KW"/>
</dbReference>
<dbReference type="Gene3D" id="3.40.50.720">
    <property type="entry name" value="NAD(P)-binding Rossmann-like Domain"/>
    <property type="match status" value="1"/>
</dbReference>
<dbReference type="PANTHER" id="PTHR44196:SF3">
    <property type="entry name" value="SHORT CHAIN DEHYDROGENASE FAMILY PROTEIN"/>
    <property type="match status" value="1"/>
</dbReference>
<evidence type="ECO:0000313" key="3">
    <source>
        <dbReference type="EMBL" id="SDC99936.1"/>
    </source>
</evidence>
<dbReference type="STRING" id="187868.SAMN05192589_10450"/>
<dbReference type="RefSeq" id="WP_092742136.1">
    <property type="nucleotide sequence ID" value="NZ_FMZC01000004.1"/>
</dbReference>
<dbReference type="GO" id="GO:0016020">
    <property type="term" value="C:membrane"/>
    <property type="evidence" value="ECO:0007669"/>
    <property type="project" value="TreeGrafter"/>
</dbReference>
<dbReference type="AlphaFoldDB" id="A0A1G6R7S8"/>
<protein>
    <recommendedName>
        <fullName evidence="5">Short-chain dehydrogenase</fullName>
    </recommendedName>
</protein>
<evidence type="ECO:0000256" key="2">
    <source>
        <dbReference type="ARBA" id="ARBA00023002"/>
    </source>
</evidence>
<organism evidence="3 4">
    <name type="scientific">Paracidovorax valerianellae</name>
    <dbReference type="NCBI Taxonomy" id="187868"/>
    <lineage>
        <taxon>Bacteria</taxon>
        <taxon>Pseudomonadati</taxon>
        <taxon>Pseudomonadota</taxon>
        <taxon>Betaproteobacteria</taxon>
        <taxon>Burkholderiales</taxon>
        <taxon>Comamonadaceae</taxon>
        <taxon>Paracidovorax</taxon>
    </lineage>
</organism>
<dbReference type="OrthoDB" id="335726at2"/>
<sequence length="255" mass="26491">MQNNHNGSQTIAIVGATSLIAQHCARQWLQAGGIGRMVLVGRDAARLQGVADDLQVRQPQARIDVLAGDVTQAASIAALVQHLAAQGVPDVVLIAHGSLPDQSQCQNDLASAEQAMAVNGLSPVLCAEAFAGAMLAAGHGTIGIIGSVAGDRGRKSNYVYGAAKGLVERYAEGLQHRLAGTAVKVVLVKPGPTDTPMTAHLKARGAKLASVEQVAQAVVRGMARGTPVVYAPAKWALIMAVIRNLPRAIFHKMDI</sequence>
<dbReference type="CDD" id="cd05233">
    <property type="entry name" value="SDR_c"/>
    <property type="match status" value="1"/>
</dbReference>